<protein>
    <submittedName>
        <fullName evidence="9">Hydrocephalus-inducing protein</fullName>
    </submittedName>
</protein>
<dbReference type="Pfam" id="PF07525">
    <property type="entry name" value="SOCS_box"/>
    <property type="match status" value="1"/>
</dbReference>
<evidence type="ECO:0000313" key="9">
    <source>
        <dbReference type="EMBL" id="EFN63970.1"/>
    </source>
</evidence>
<dbReference type="PROSITE" id="PS50225">
    <property type="entry name" value="SOCS"/>
    <property type="match status" value="1"/>
</dbReference>
<evidence type="ECO:0000256" key="1">
    <source>
        <dbReference type="ARBA" id="ARBA00004138"/>
    </source>
</evidence>
<dbReference type="GO" id="GO:1904158">
    <property type="term" value="P:axonemal central apparatus assembly"/>
    <property type="evidence" value="ECO:0007669"/>
    <property type="project" value="TreeGrafter"/>
</dbReference>
<evidence type="ECO:0000256" key="3">
    <source>
        <dbReference type="ARBA" id="ARBA00022490"/>
    </source>
</evidence>
<dbReference type="SMART" id="SM00969">
    <property type="entry name" value="SOCS_box"/>
    <property type="match status" value="1"/>
</dbReference>
<dbReference type="PANTHER" id="PTHR23053">
    <property type="entry name" value="DLEC1 DELETED IN LUNG AND ESOPHAGEAL CANCER 1"/>
    <property type="match status" value="1"/>
</dbReference>
<dbReference type="PROSITE" id="PS51065">
    <property type="entry name" value="NHR"/>
    <property type="match status" value="1"/>
</dbReference>
<keyword evidence="3" id="KW-0963">Cytoplasm</keyword>
<dbReference type="Gene3D" id="2.60.40.10">
    <property type="entry name" value="Immunoglobulins"/>
    <property type="match status" value="6"/>
</dbReference>
<dbReference type="Pfam" id="PF22544">
    <property type="entry name" value="HYDIN_VesB_CFA65-like_Ig"/>
    <property type="match status" value="1"/>
</dbReference>
<dbReference type="CDD" id="cd12887">
    <property type="entry name" value="SPRY_NHR_like"/>
    <property type="match status" value="1"/>
</dbReference>
<evidence type="ECO:0000259" key="8">
    <source>
        <dbReference type="PROSITE" id="PS51065"/>
    </source>
</evidence>
<dbReference type="InterPro" id="IPR001496">
    <property type="entry name" value="SOCS_box"/>
</dbReference>
<dbReference type="GO" id="GO:0005930">
    <property type="term" value="C:axoneme"/>
    <property type="evidence" value="ECO:0007669"/>
    <property type="project" value="TreeGrafter"/>
</dbReference>
<dbReference type="SUPFAM" id="SSF158235">
    <property type="entry name" value="SOCS box-like"/>
    <property type="match status" value="1"/>
</dbReference>
<dbReference type="CDD" id="cd03717">
    <property type="entry name" value="SOCS_SOCS_like"/>
    <property type="match status" value="1"/>
</dbReference>
<dbReference type="Pfam" id="PF07177">
    <property type="entry name" value="Neuralized"/>
    <property type="match status" value="1"/>
</dbReference>
<dbReference type="SMART" id="SM00588">
    <property type="entry name" value="NEUZ"/>
    <property type="match status" value="1"/>
</dbReference>
<feature type="domain" description="NHR" evidence="8">
    <location>
        <begin position="1764"/>
        <end position="1988"/>
    </location>
</feature>
<evidence type="ECO:0000259" key="7">
    <source>
        <dbReference type="PROSITE" id="PS50225"/>
    </source>
</evidence>
<dbReference type="PANTHER" id="PTHR23053:SF0">
    <property type="entry name" value="HYDROCEPHALUS-INDUCING PROTEIN HOMOLOG"/>
    <property type="match status" value="1"/>
</dbReference>
<feature type="region of interest" description="Disordered" evidence="6">
    <location>
        <begin position="37"/>
        <end position="57"/>
    </location>
</feature>
<dbReference type="GO" id="GO:0035556">
    <property type="term" value="P:intracellular signal transduction"/>
    <property type="evidence" value="ECO:0007669"/>
    <property type="project" value="InterPro"/>
</dbReference>
<evidence type="ECO:0000313" key="10">
    <source>
        <dbReference type="Proteomes" id="UP000000311"/>
    </source>
</evidence>
<dbReference type="InterPro" id="IPR013783">
    <property type="entry name" value="Ig-like_fold"/>
</dbReference>
<reference evidence="9 10" key="1">
    <citation type="journal article" date="2010" name="Science">
        <title>Genomic comparison of the ants Camponotus floridanus and Harpegnathos saltator.</title>
        <authorList>
            <person name="Bonasio R."/>
            <person name="Zhang G."/>
            <person name="Ye C."/>
            <person name="Mutti N.S."/>
            <person name="Fang X."/>
            <person name="Qin N."/>
            <person name="Donahue G."/>
            <person name="Yang P."/>
            <person name="Li Q."/>
            <person name="Li C."/>
            <person name="Zhang P."/>
            <person name="Huang Z."/>
            <person name="Berger S.L."/>
            <person name="Reinberg D."/>
            <person name="Wang J."/>
            <person name="Liebig J."/>
        </authorList>
    </citation>
    <scope>NUCLEOTIDE SEQUENCE [LARGE SCALE GENOMIC DNA]</scope>
    <source>
        <strain evidence="10">C129</strain>
    </source>
</reference>
<gene>
    <name evidence="9" type="ORF">EAG_09583</name>
</gene>
<dbReference type="InterPro" id="IPR036036">
    <property type="entry name" value="SOCS_box-like_dom_sf"/>
</dbReference>
<accession>E2ARG1</accession>
<evidence type="ECO:0000256" key="4">
    <source>
        <dbReference type="ARBA" id="ARBA00023069"/>
    </source>
</evidence>
<dbReference type="EMBL" id="GL442063">
    <property type="protein sequence ID" value="EFN63970.1"/>
    <property type="molecule type" value="Genomic_DNA"/>
</dbReference>
<keyword evidence="10" id="KW-1185">Reference proteome</keyword>
<dbReference type="Proteomes" id="UP000000311">
    <property type="component" value="Unassembled WGS sequence"/>
</dbReference>
<dbReference type="InterPro" id="IPR033305">
    <property type="entry name" value="Hydin-like"/>
</dbReference>
<proteinExistence type="predicted"/>
<dbReference type="InterPro" id="IPR053879">
    <property type="entry name" value="HYDIN_VesB_CFA65-like_Ig"/>
</dbReference>
<name>E2ARG1_CAMFO</name>
<dbReference type="Gene3D" id="2.60.120.920">
    <property type="match status" value="1"/>
</dbReference>
<keyword evidence="4" id="KW-0969">Cilium</keyword>
<dbReference type="FunFam" id="2.60.120.920:FF:000074">
    <property type="entry name" value="Neuralized protein 2"/>
    <property type="match status" value="1"/>
</dbReference>
<dbReference type="OrthoDB" id="442692at2759"/>
<sequence length="2029" mass="230875">MNEYIHIWYVKATDPWDRVMYDVVVNQMSENSLAKEALQNSKRKKHVDKTEEPSSTSLNTSIIENKDAFSINAIFEVMLKSRWILQPNETQRFKIRYQPEEIGTHQQTYALSIVDGNNITYDINIYGIADIPRLDMNPNTIFSKVQETKINNIINPTYFLDSDTYDFGSLLVFRKDKRSPVEIFWYLDPNEFLDPQISFTPIKGIVKPQSDQKIEFCYHASKIGAIENSLTFNAFFHENDVESIFVETLTLSGETYDVAIDINHANPIDLKCVKVGFPTNANFTITNRGHYEVKYMKTPEPKTMLKIGPFTITKTEGSIQPGEIDTITIECYPECVGSQEEKIMILVPDSTPENRNGKLIKLSVNSCIPSIDLQDLDAMFHENYIVDCIEDFICPKEIGAYTVFVRQEKCLYFRHVSVSRTHTTYFVLYNRNVIPADVELILLAESFIPKTVKPDIFVLTPERERIPPMSHKRFAISFNPTFMETCYAVFEIAVELPPHLRDEKFFVKLIGQACVPQVIIVEPPNGKRERIVLNLGRTLTRIDCTICAIELADSSKKSWDDRETEVRWETINHDDDEQEINTETLSRKAVEPVNEPSHEIVLGTTKCIQVLLNTIVAFSKYFCPIKEINFKDSLMFQSITEVKPTPCHCGPSDLFSSSAGLTERSSDSWLESDDLPFEIHPEKGTLLPGESMECTLRFSPMDVFDYKAHLTCKIENLDPELSELIIPIAGRSLLPYCHFDIPESDYLSGNRRNAKLPGPIDYQSTDGSLPQDTRVIELNVIGIGDTHVKKFRMINPTSDDYHFVWKDRTRRVESEISNFHCVFLKGIAERGKQVDFVFTFLAEDIGTFESFWLFSIEKYNLECLFLFVATVREPSVCWSLVHLEMKPTVLGVNVRESISIINNEEVQLSFQIARDSLYSEGRVQSLKIMPMNGILSPKDEQVFWIEYQPTFVGKFDFFIKCIVKKLKTPLTIFVTTMTYDIIVSVTYVDQNGQVVRLNQNEENIIDCGKIMLKVPFTITFEITNSSKMAFHYSWDLGMTPEIISRNMYMIVIQQKQGHVVSESRSNCCLIITALQKTMIKDHPILLKISRGPVYRLILKATANKPILEFSFNHYNFGPCYIRDITADAYHIDLRITNLDDIPYILECKFEEKPHISANLNALSETINSQSSIIIPIKFRPLEQLHYRDNLHFIINSTIEKKIIITGEGIRYKIRLVNSRDKLVDLGNLSINKAIIKKVPVINDGRAPLELKFDLMKNLPGYEQFRERIKICPRKINEENLKMDQTRASITETKRSDTFDTTLQTIEPDLSEVLEVEPAESIVLQSGKTVNVIVKYKSMRRMRPFVAKVAFQTNSTIQPLFILRGNCIGAEFRLNRTCVSFGIIVQGCLSEAKVVLLNIGDIGARFKWNISKLPREFSIVPAIGYCSPGMNVNFIVSFRPTRHDSLIEGDGTLLLKLPNDKAPLIYSLQGLSLAPQVLQRIIRQFPAKTKYTELLPVYNWLSKRQRFECKIEDLENKASVKSVEVYTLVGNSKIDVPSNSQRDYRVEFYSYKKLECNFKITFINEEGEYQFYELQYNVTKPEQIESIKLITSVRSPVCHVLRLDNPLKEQHITYTAKCQHPCITIYDIPKLVAPLSSEIIGIEYHPIHPSEESIINLDVNCEELGLFPYELRLRAIPAPAEKITRIVAMLGASATFSLTVSNYATKDATFTIGVNNECFTTPKNIEVPALKSASFDVVYEPYDIDNVSTTLIATSEIAGEFMKIVTRFHPIHGENILLCEDSTVAIRTTSFANSVAFSEKPLQPGEIFLVEIEKTERGWSGHMRLGLTLIDPASVNNNLPQYAMPNLVRLGNTWILAITRNQTIWDNFDGGLSSTYTSLTGIPPGIPAREKKLVTDGVNVQTSRGVIPFNALKPNIDGSSQCILPTDVGSRIGIMYVPQAGCPDKAEMHFIINGEDQGVCGKDIPYKAGPLRAVVDVYGTTKQVRIVQLYGVSTLQSACRDAILQYTKRNAVNLLPLPRLLKDYLLYQSQ</sequence>
<dbReference type="GO" id="GO:0003341">
    <property type="term" value="P:cilium movement"/>
    <property type="evidence" value="ECO:0007669"/>
    <property type="project" value="TreeGrafter"/>
</dbReference>
<feature type="domain" description="SOCS box" evidence="7">
    <location>
        <begin position="1993"/>
        <end position="2029"/>
    </location>
</feature>
<comment type="subcellular location">
    <subcellularLocation>
        <location evidence="1">Cell projection</location>
        <location evidence="1">Cilium</location>
    </subcellularLocation>
    <subcellularLocation>
        <location evidence="2">Cytoplasm</location>
    </subcellularLocation>
</comment>
<organism evidence="10">
    <name type="scientific">Camponotus floridanus</name>
    <name type="common">Florida carpenter ant</name>
    <dbReference type="NCBI Taxonomy" id="104421"/>
    <lineage>
        <taxon>Eukaryota</taxon>
        <taxon>Metazoa</taxon>
        <taxon>Ecdysozoa</taxon>
        <taxon>Arthropoda</taxon>
        <taxon>Hexapoda</taxon>
        <taxon>Insecta</taxon>
        <taxon>Pterygota</taxon>
        <taxon>Neoptera</taxon>
        <taxon>Endopterygota</taxon>
        <taxon>Hymenoptera</taxon>
        <taxon>Apocrita</taxon>
        <taxon>Aculeata</taxon>
        <taxon>Formicoidea</taxon>
        <taxon>Formicidae</taxon>
        <taxon>Formicinae</taxon>
        <taxon>Camponotus</taxon>
    </lineage>
</organism>
<evidence type="ECO:0000256" key="5">
    <source>
        <dbReference type="ARBA" id="ARBA00023273"/>
    </source>
</evidence>
<evidence type="ECO:0000256" key="6">
    <source>
        <dbReference type="SAM" id="MobiDB-lite"/>
    </source>
</evidence>
<keyword evidence="5" id="KW-0966">Cell projection</keyword>
<evidence type="ECO:0000256" key="2">
    <source>
        <dbReference type="ARBA" id="ARBA00004496"/>
    </source>
</evidence>
<dbReference type="InParanoid" id="E2ARG1"/>
<dbReference type="InterPro" id="IPR043136">
    <property type="entry name" value="B30.2/SPRY_sf"/>
</dbReference>
<dbReference type="InterPro" id="IPR006573">
    <property type="entry name" value="NHR_dom"/>
</dbReference>